<dbReference type="AlphaFoldDB" id="A0A8J3CBQ3"/>
<dbReference type="Proteomes" id="UP000637578">
    <property type="component" value="Unassembled WGS sequence"/>
</dbReference>
<reference evidence="2" key="2">
    <citation type="submission" date="2020-09" db="EMBL/GenBank/DDBJ databases">
        <authorList>
            <person name="Sun Q."/>
            <person name="Zhou Y."/>
        </authorList>
    </citation>
    <scope>NUCLEOTIDE SEQUENCE</scope>
    <source>
        <strain evidence="2">CGMCC 4.5737</strain>
    </source>
</reference>
<sequence>MISVARGRCGAIRLLRLLAFVTLLAGLLAMHSLPAAHDGGQPTVLASASHDRHDAGSPEPAPPCEASETGQHCVSPAPPSVPVLGAPPLLGLTEPPRGSAPTPPGTDPGAPHEDPPLARSVRLRI</sequence>
<feature type="region of interest" description="Disordered" evidence="1">
    <location>
        <begin position="34"/>
        <end position="125"/>
    </location>
</feature>
<accession>A0A8J3CBQ3</accession>
<keyword evidence="3" id="KW-1185">Reference proteome</keyword>
<dbReference type="EMBL" id="BMMK01000025">
    <property type="protein sequence ID" value="GGM70772.1"/>
    <property type="molecule type" value="Genomic_DNA"/>
</dbReference>
<evidence type="ECO:0000313" key="3">
    <source>
        <dbReference type="Proteomes" id="UP000637578"/>
    </source>
</evidence>
<proteinExistence type="predicted"/>
<evidence type="ECO:0000256" key="1">
    <source>
        <dbReference type="SAM" id="MobiDB-lite"/>
    </source>
</evidence>
<protein>
    <submittedName>
        <fullName evidence="2">Uncharacterized protein</fullName>
    </submittedName>
</protein>
<gene>
    <name evidence="2" type="ORF">GCM10012275_46520</name>
</gene>
<evidence type="ECO:0000313" key="2">
    <source>
        <dbReference type="EMBL" id="GGM70772.1"/>
    </source>
</evidence>
<dbReference type="RefSeq" id="WP_189060534.1">
    <property type="nucleotide sequence ID" value="NZ_BMMK01000025.1"/>
</dbReference>
<feature type="compositionally biased region" description="Low complexity" evidence="1">
    <location>
        <begin position="82"/>
        <end position="92"/>
    </location>
</feature>
<organism evidence="2 3">
    <name type="scientific">Longimycelium tulufanense</name>
    <dbReference type="NCBI Taxonomy" id="907463"/>
    <lineage>
        <taxon>Bacteria</taxon>
        <taxon>Bacillati</taxon>
        <taxon>Actinomycetota</taxon>
        <taxon>Actinomycetes</taxon>
        <taxon>Pseudonocardiales</taxon>
        <taxon>Pseudonocardiaceae</taxon>
        <taxon>Longimycelium</taxon>
    </lineage>
</organism>
<reference evidence="2" key="1">
    <citation type="journal article" date="2014" name="Int. J. Syst. Evol. Microbiol.">
        <title>Complete genome sequence of Corynebacterium casei LMG S-19264T (=DSM 44701T), isolated from a smear-ripened cheese.</title>
        <authorList>
            <consortium name="US DOE Joint Genome Institute (JGI-PGF)"/>
            <person name="Walter F."/>
            <person name="Albersmeier A."/>
            <person name="Kalinowski J."/>
            <person name="Ruckert C."/>
        </authorList>
    </citation>
    <scope>NUCLEOTIDE SEQUENCE</scope>
    <source>
        <strain evidence="2">CGMCC 4.5737</strain>
    </source>
</reference>
<comment type="caution">
    <text evidence="2">The sequence shown here is derived from an EMBL/GenBank/DDBJ whole genome shotgun (WGS) entry which is preliminary data.</text>
</comment>
<name>A0A8J3CBQ3_9PSEU</name>